<gene>
    <name evidence="4" type="ORF">QTO34_000971</name>
</gene>
<dbReference type="EMBL" id="JAULJE010000010">
    <property type="protein sequence ID" value="KAK1337870.1"/>
    <property type="molecule type" value="Genomic_DNA"/>
</dbReference>
<organism evidence="4 5">
    <name type="scientific">Cnephaeus nilssonii</name>
    <name type="common">Northern bat</name>
    <name type="synonym">Eptesicus nilssonii</name>
    <dbReference type="NCBI Taxonomy" id="3371016"/>
    <lineage>
        <taxon>Eukaryota</taxon>
        <taxon>Metazoa</taxon>
        <taxon>Chordata</taxon>
        <taxon>Craniata</taxon>
        <taxon>Vertebrata</taxon>
        <taxon>Euteleostomi</taxon>
        <taxon>Mammalia</taxon>
        <taxon>Eutheria</taxon>
        <taxon>Laurasiatheria</taxon>
        <taxon>Chiroptera</taxon>
        <taxon>Yangochiroptera</taxon>
        <taxon>Vespertilionidae</taxon>
        <taxon>Cnephaeus</taxon>
    </lineage>
</organism>
<evidence type="ECO:0000313" key="4">
    <source>
        <dbReference type="EMBL" id="KAK1337870.1"/>
    </source>
</evidence>
<keyword evidence="1" id="KW-0175">Coiled coil</keyword>
<dbReference type="PANTHER" id="PTHR34916:SF1">
    <property type="entry name" value="GI:13385330"/>
    <property type="match status" value="1"/>
</dbReference>
<name>A0AA40HV31_CNENI</name>
<feature type="region of interest" description="Disordered" evidence="2">
    <location>
        <begin position="120"/>
        <end position="163"/>
    </location>
</feature>
<dbReference type="AlphaFoldDB" id="A0AA40HV31"/>
<feature type="region of interest" description="Disordered" evidence="2">
    <location>
        <begin position="357"/>
        <end position="398"/>
    </location>
</feature>
<proteinExistence type="predicted"/>
<comment type="caution">
    <text evidence="4">The sequence shown here is derived from an EMBL/GenBank/DDBJ whole genome shotgun (WGS) entry which is preliminary data.</text>
</comment>
<dbReference type="Proteomes" id="UP001177744">
    <property type="component" value="Unassembled WGS sequence"/>
</dbReference>
<sequence>MTFVGAAAQLRGPIGSGPAVGLPWRRREATGVDALWNLRRLLQRLEKGYHHDISLYTSGHLNPNNLYRPPEKIVHHWRNAHRPAVRRRAESPSEKKAAAMKDALAHFAIHTALRPSEAPGTPLFRYLHPQAGASHPSQEDVAPQPRGGAGGSPPQRRKEELTWPEVKVLKPKAARSSRQCVLAPPGRDEYRYVTSYLAGLTKADKYTKFLHFQRHVLAMQDLLESDFTGAQAALRHEKKLEQELREVCACDPQELHRLQVFSQAFEDVCSSSLLFGGILKEVKDEYELYMALLLSTQPTEQYQTLLEEARGLARSSVKTADVTRAREELRELVAATNAALEHNDRLRSELAEERRRLRCAQEQAGESPMSSSPAHPPPPTSQSSEKHGREEEEEEQLTLIDKVERKRCEVLQKLDEIRALEREMKTTLVHTGVLQITESRVKSIETETIKLERANIILKKKINVSFCYNNQVKQCLGKSKLSGEEQRNLWEFIKEYVGLKDTDSNSEVAEQNDP</sequence>
<dbReference type="InterPro" id="IPR032755">
    <property type="entry name" value="TSNAXIP1_N"/>
</dbReference>
<evidence type="ECO:0000256" key="2">
    <source>
        <dbReference type="SAM" id="MobiDB-lite"/>
    </source>
</evidence>
<accession>A0AA40HV31</accession>
<evidence type="ECO:0000313" key="5">
    <source>
        <dbReference type="Proteomes" id="UP001177744"/>
    </source>
</evidence>
<protein>
    <recommendedName>
        <fullName evidence="3">Translin-associated factor X-interacting protein 1 N-terminal domain-containing protein</fullName>
    </recommendedName>
</protein>
<dbReference type="Pfam" id="PF15739">
    <property type="entry name" value="TSNAXIP1_N"/>
    <property type="match status" value="1"/>
</dbReference>
<feature type="domain" description="Translin-associated factor X-interacting protein 1 N-terminal" evidence="3">
    <location>
        <begin position="237"/>
        <end position="347"/>
    </location>
</feature>
<reference evidence="4" key="1">
    <citation type="submission" date="2023-06" db="EMBL/GenBank/DDBJ databases">
        <title>Reference genome for the Northern bat (Eptesicus nilssonii), a most northern bat species.</title>
        <authorList>
            <person name="Laine V.N."/>
            <person name="Pulliainen A.T."/>
            <person name="Lilley T.M."/>
        </authorList>
    </citation>
    <scope>NUCLEOTIDE SEQUENCE</scope>
    <source>
        <strain evidence="4">BLF_Eptnil</strain>
        <tissue evidence="4">Kidney</tissue>
    </source>
</reference>
<evidence type="ECO:0000259" key="3">
    <source>
        <dbReference type="Pfam" id="PF15739"/>
    </source>
</evidence>
<evidence type="ECO:0000256" key="1">
    <source>
        <dbReference type="ARBA" id="ARBA00023054"/>
    </source>
</evidence>
<dbReference type="PANTHER" id="PTHR34916">
    <property type="entry name" value="GI:13385330"/>
    <property type="match status" value="1"/>
</dbReference>
<keyword evidence="5" id="KW-1185">Reference proteome</keyword>